<comment type="caution">
    <text evidence="1">The sequence shown here is derived from an EMBL/GenBank/DDBJ whole genome shotgun (WGS) entry which is preliminary data.</text>
</comment>
<evidence type="ECO:0000313" key="1">
    <source>
        <dbReference type="EMBL" id="MCP2731232.1"/>
    </source>
</evidence>
<dbReference type="SUPFAM" id="SSF53795">
    <property type="entry name" value="PEP carboxykinase-like"/>
    <property type="match status" value="1"/>
</dbReference>
<dbReference type="Proteomes" id="UP001204953">
    <property type="component" value="Unassembled WGS sequence"/>
</dbReference>
<reference evidence="1" key="1">
    <citation type="submission" date="2022-06" db="EMBL/GenBank/DDBJ databases">
        <title>New cyanobacteria of genus Symplocastrum in benthos of Lake Baikal.</title>
        <authorList>
            <person name="Sorokovikova E."/>
            <person name="Tikhonova I."/>
            <person name="Krasnopeev A."/>
            <person name="Evseev P."/>
            <person name="Gladkikh A."/>
            <person name="Belykh O."/>
        </authorList>
    </citation>
    <scope>NUCLEOTIDE SEQUENCE</scope>
    <source>
        <strain evidence="1">BBK-W-15</strain>
    </source>
</reference>
<gene>
    <name evidence="1" type="ORF">NJ959_22670</name>
</gene>
<name>A0AAE3GWA4_9CYAN</name>
<dbReference type="InterPro" id="IPR027417">
    <property type="entry name" value="P-loop_NTPase"/>
</dbReference>
<dbReference type="EMBL" id="JAMZMM010000299">
    <property type="protein sequence ID" value="MCP2731232.1"/>
    <property type="molecule type" value="Genomic_DNA"/>
</dbReference>
<organism evidence="1 2">
    <name type="scientific">Limnofasciculus baicalensis BBK-W-15</name>
    <dbReference type="NCBI Taxonomy" id="2699891"/>
    <lineage>
        <taxon>Bacteria</taxon>
        <taxon>Bacillati</taxon>
        <taxon>Cyanobacteriota</taxon>
        <taxon>Cyanophyceae</taxon>
        <taxon>Coleofasciculales</taxon>
        <taxon>Coleofasciculaceae</taxon>
        <taxon>Limnofasciculus</taxon>
        <taxon>Limnofasciculus baicalensis</taxon>
    </lineage>
</organism>
<dbReference type="AlphaFoldDB" id="A0AAE3GWA4"/>
<protein>
    <recommendedName>
        <fullName evidence="3">Serine kinase</fullName>
    </recommendedName>
</protein>
<sequence length="300" mass="33096">MFSYTAYGLGIHSEVPLPHLMLGAKTKDIIIHKGTINRTESAIARKDEFVLRANTKEVCFHQRNVGTCLVREGCEIVVDIDTNTDERFLPPFILIVPLAMLLHQRGLLILHASAVAINGGVVAFLGKSGQGKSTTAGALHQLGYPIVTDDVLALDMSSPENITVLPSFPQLRLWPESVTSLGQTPENLPQVYPNSEKRFRHVSDGFQKTPLPLKKIYVLEYGTQEEIEPLTPQSAFIEVTRQSYPIKELLEATGAAAAKFQLGAKLANTISVCRLKRPRCLSSLSDLARFIENDFTQTTD</sequence>
<evidence type="ECO:0008006" key="3">
    <source>
        <dbReference type="Google" id="ProtNLM"/>
    </source>
</evidence>
<accession>A0AAE3GWA4</accession>
<keyword evidence="2" id="KW-1185">Reference proteome</keyword>
<evidence type="ECO:0000313" key="2">
    <source>
        <dbReference type="Proteomes" id="UP001204953"/>
    </source>
</evidence>
<dbReference type="Gene3D" id="3.40.50.300">
    <property type="entry name" value="P-loop containing nucleotide triphosphate hydrolases"/>
    <property type="match status" value="1"/>
</dbReference>
<dbReference type="RefSeq" id="WP_254013977.1">
    <property type="nucleotide sequence ID" value="NZ_JAMZMM010000299.1"/>
</dbReference>
<proteinExistence type="predicted"/>